<dbReference type="Pfam" id="PF08698">
    <property type="entry name" value="Fcf2"/>
    <property type="match status" value="1"/>
</dbReference>
<dbReference type="GO" id="GO:0003723">
    <property type="term" value="F:RNA binding"/>
    <property type="evidence" value="ECO:0007669"/>
    <property type="project" value="TreeGrafter"/>
</dbReference>
<dbReference type="OrthoDB" id="427886at2759"/>
<feature type="signal peptide" evidence="4">
    <location>
        <begin position="1"/>
        <end position="20"/>
    </location>
</feature>
<gene>
    <name evidence="6" type="ORF">CMV_027200</name>
</gene>
<feature type="chain" id="PRO_5035144830" description="Fcf2 pre-rRNA processing C-terminal domain-containing protein" evidence="4">
    <location>
        <begin position="21"/>
        <end position="135"/>
    </location>
</feature>
<dbReference type="InterPro" id="IPR014810">
    <property type="entry name" value="Fcf2_C"/>
</dbReference>
<dbReference type="GO" id="GO:0006396">
    <property type="term" value="P:RNA processing"/>
    <property type="evidence" value="ECO:0007669"/>
    <property type="project" value="TreeGrafter"/>
</dbReference>
<evidence type="ECO:0000256" key="2">
    <source>
        <dbReference type="ARBA" id="ARBA00023242"/>
    </source>
</evidence>
<comment type="caution">
    <text evidence="6">The sequence shown here is derived from an EMBL/GenBank/DDBJ whole genome shotgun (WGS) entry which is preliminary data.</text>
</comment>
<evidence type="ECO:0000313" key="7">
    <source>
        <dbReference type="Proteomes" id="UP000737018"/>
    </source>
</evidence>
<dbReference type="GO" id="GO:0005730">
    <property type="term" value="C:nucleolus"/>
    <property type="evidence" value="ECO:0007669"/>
    <property type="project" value="UniProtKB-SubCell"/>
</dbReference>
<dbReference type="Proteomes" id="UP000737018">
    <property type="component" value="Unassembled WGS sequence"/>
</dbReference>
<protein>
    <recommendedName>
        <fullName evidence="5">Fcf2 pre-rRNA processing C-terminal domain-containing protein</fullName>
    </recommendedName>
</protein>
<evidence type="ECO:0000256" key="1">
    <source>
        <dbReference type="ARBA" id="ARBA00004604"/>
    </source>
</evidence>
<dbReference type="PANTHER" id="PTHR21686:SF12">
    <property type="entry name" value="DEOXYNUCLEOTIDYLTRANSFERASE TERMINAL-INTERACTING PROTEIN 2"/>
    <property type="match status" value="1"/>
</dbReference>
<evidence type="ECO:0000256" key="3">
    <source>
        <dbReference type="SAM" id="MobiDB-lite"/>
    </source>
</evidence>
<feature type="region of interest" description="Disordered" evidence="3">
    <location>
        <begin position="107"/>
        <end position="135"/>
    </location>
</feature>
<dbReference type="InterPro" id="IPR039883">
    <property type="entry name" value="Fcf2/DNTTIP2"/>
</dbReference>
<dbReference type="AlphaFoldDB" id="A0A8J4QII2"/>
<keyword evidence="4" id="KW-0732">Signal</keyword>
<feature type="domain" description="Fcf2 pre-rRNA processing C-terminal" evidence="5">
    <location>
        <begin position="29"/>
        <end position="76"/>
    </location>
</feature>
<sequence length="135" mass="15461">MPLFALGFGIAVSWPPFIAGAAAGCLMQNKDKRFDLPTQTITPEIQKDLRLLKLRSAIDLKRHYKKGDSKSKTLPSISWKERKGTIATELLSDCTLADYRKRKVREIEEKNQPGGNEKWKIKGQQSQKRAKQRRH</sequence>
<keyword evidence="7" id="KW-1185">Reference proteome</keyword>
<reference evidence="6" key="1">
    <citation type="submission" date="2020-03" db="EMBL/GenBank/DDBJ databases">
        <title>Castanea mollissima Vanexum genome sequencing.</title>
        <authorList>
            <person name="Staton M."/>
        </authorList>
    </citation>
    <scope>NUCLEOTIDE SEQUENCE</scope>
    <source>
        <tissue evidence="6">Leaf</tissue>
    </source>
</reference>
<proteinExistence type="predicted"/>
<evidence type="ECO:0000259" key="5">
    <source>
        <dbReference type="Pfam" id="PF08698"/>
    </source>
</evidence>
<comment type="subcellular location">
    <subcellularLocation>
        <location evidence="1">Nucleus</location>
        <location evidence="1">Nucleolus</location>
    </subcellularLocation>
</comment>
<evidence type="ECO:0000313" key="6">
    <source>
        <dbReference type="EMBL" id="KAF3946546.1"/>
    </source>
</evidence>
<dbReference type="PANTHER" id="PTHR21686">
    <property type="entry name" value="DEOXYNUCLEOTIDYLTRANSFERASE TERMINAL-INTERACTING PROTEIN 2"/>
    <property type="match status" value="1"/>
</dbReference>
<accession>A0A8J4QII2</accession>
<evidence type="ECO:0000256" key="4">
    <source>
        <dbReference type="SAM" id="SignalP"/>
    </source>
</evidence>
<name>A0A8J4QII2_9ROSI</name>
<keyword evidence="2" id="KW-0539">Nucleus</keyword>
<organism evidence="6 7">
    <name type="scientific">Castanea mollissima</name>
    <name type="common">Chinese chestnut</name>
    <dbReference type="NCBI Taxonomy" id="60419"/>
    <lineage>
        <taxon>Eukaryota</taxon>
        <taxon>Viridiplantae</taxon>
        <taxon>Streptophyta</taxon>
        <taxon>Embryophyta</taxon>
        <taxon>Tracheophyta</taxon>
        <taxon>Spermatophyta</taxon>
        <taxon>Magnoliopsida</taxon>
        <taxon>eudicotyledons</taxon>
        <taxon>Gunneridae</taxon>
        <taxon>Pentapetalae</taxon>
        <taxon>rosids</taxon>
        <taxon>fabids</taxon>
        <taxon>Fagales</taxon>
        <taxon>Fagaceae</taxon>
        <taxon>Castanea</taxon>
    </lineage>
</organism>
<dbReference type="EMBL" id="JRKL02009019">
    <property type="protein sequence ID" value="KAF3946546.1"/>
    <property type="molecule type" value="Genomic_DNA"/>
</dbReference>